<evidence type="ECO:0000313" key="1">
    <source>
        <dbReference type="EMBL" id="SKA59246.1"/>
    </source>
</evidence>
<organism evidence="1 2">
    <name type="scientific">Photobacterium toruni</name>
    <dbReference type="NCBI Taxonomy" id="1935446"/>
    <lineage>
        <taxon>Bacteria</taxon>
        <taxon>Pseudomonadati</taxon>
        <taxon>Pseudomonadota</taxon>
        <taxon>Gammaproteobacteria</taxon>
        <taxon>Vibrionales</taxon>
        <taxon>Vibrionaceae</taxon>
        <taxon>Photobacterium</taxon>
    </lineage>
</organism>
<dbReference type="Proteomes" id="UP000191116">
    <property type="component" value="Unassembled WGS sequence"/>
</dbReference>
<gene>
    <name evidence="1" type="ORF">CZ814_04037</name>
</gene>
<sequence>MKSAFDDARQLIQASIQQCFGSELVVMLPDGQQRKIQGYIKHQSSENHAIKRLLTGSCLPPLSTMMIKGKRYSLVLYGHEQGKGNKDSQLQREYVLNLSQAGIKHDFSEF</sequence>
<proteinExistence type="predicted"/>
<dbReference type="OrthoDB" id="5821291at2"/>
<name>A0A1T4V2Q6_9GAMM</name>
<dbReference type="EMBL" id="FUWP01000068">
    <property type="protein sequence ID" value="SKA59246.1"/>
    <property type="molecule type" value="Genomic_DNA"/>
</dbReference>
<dbReference type="AlphaFoldDB" id="A0A1T4V2Q6"/>
<protein>
    <submittedName>
        <fullName evidence="1">Uncharacterized protein</fullName>
    </submittedName>
</protein>
<accession>A0A1T4V2Q6</accession>
<dbReference type="RefSeq" id="WP_080176616.1">
    <property type="nucleotide sequence ID" value="NZ_AP024854.1"/>
</dbReference>
<evidence type="ECO:0000313" key="2">
    <source>
        <dbReference type="Proteomes" id="UP000191116"/>
    </source>
</evidence>
<reference evidence="1 2" key="1">
    <citation type="submission" date="2017-02" db="EMBL/GenBank/DDBJ databases">
        <authorList>
            <person name="Peterson S.W."/>
        </authorList>
    </citation>
    <scope>NUCLEOTIDE SEQUENCE [LARGE SCALE GENOMIC DNA]</scope>
    <source>
        <strain evidence="1 2">CECT 9189</strain>
    </source>
</reference>